<evidence type="ECO:0000256" key="1">
    <source>
        <dbReference type="ARBA" id="ARBA00004651"/>
    </source>
</evidence>
<evidence type="ECO:0000256" key="3">
    <source>
        <dbReference type="ARBA" id="ARBA00022475"/>
    </source>
</evidence>
<comment type="subcellular location">
    <subcellularLocation>
        <location evidence="1">Cell membrane</location>
        <topology evidence="1">Multi-pass membrane protein</topology>
    </subcellularLocation>
</comment>
<keyword evidence="3" id="KW-1003">Cell membrane</keyword>
<feature type="transmembrane region" description="Helical" evidence="7">
    <location>
        <begin position="57"/>
        <end position="78"/>
    </location>
</feature>
<feature type="transmembrane region" description="Helical" evidence="7">
    <location>
        <begin position="27"/>
        <end position="50"/>
    </location>
</feature>
<keyword evidence="9" id="KW-1185">Reference proteome</keyword>
<accession>A0A934K1Q4</accession>
<comment type="caution">
    <text evidence="8">The sequence shown here is derived from an EMBL/GenBank/DDBJ whole genome shotgun (WGS) entry which is preliminary data.</text>
</comment>
<evidence type="ECO:0000313" key="8">
    <source>
        <dbReference type="EMBL" id="MBJ7596905.1"/>
    </source>
</evidence>
<dbReference type="PANTHER" id="PTHR33884:SF3">
    <property type="entry name" value="UPF0410 PROTEIN YMGE"/>
    <property type="match status" value="1"/>
</dbReference>
<dbReference type="EMBL" id="JAEKNR010000028">
    <property type="protein sequence ID" value="MBJ7596905.1"/>
    <property type="molecule type" value="Genomic_DNA"/>
</dbReference>
<keyword evidence="6 7" id="KW-0472">Membrane</keyword>
<evidence type="ECO:0000313" key="9">
    <source>
        <dbReference type="Proteomes" id="UP000612893"/>
    </source>
</evidence>
<protein>
    <submittedName>
        <fullName evidence="8">GlsB/YeaQ/YmgE family stress response membrane protein</fullName>
    </submittedName>
</protein>
<evidence type="ECO:0000256" key="6">
    <source>
        <dbReference type="ARBA" id="ARBA00023136"/>
    </source>
</evidence>
<evidence type="ECO:0000256" key="2">
    <source>
        <dbReference type="ARBA" id="ARBA00011006"/>
    </source>
</evidence>
<evidence type="ECO:0000256" key="5">
    <source>
        <dbReference type="ARBA" id="ARBA00022989"/>
    </source>
</evidence>
<evidence type="ECO:0000256" key="7">
    <source>
        <dbReference type="SAM" id="Phobius"/>
    </source>
</evidence>
<comment type="similarity">
    <text evidence="2">Belongs to the UPF0410 family.</text>
</comment>
<dbReference type="AlphaFoldDB" id="A0A934K1Q4"/>
<evidence type="ECO:0000256" key="4">
    <source>
        <dbReference type="ARBA" id="ARBA00022692"/>
    </source>
</evidence>
<dbReference type="PANTHER" id="PTHR33884">
    <property type="entry name" value="UPF0410 PROTEIN YMGE"/>
    <property type="match status" value="1"/>
</dbReference>
<dbReference type="Proteomes" id="UP000612893">
    <property type="component" value="Unassembled WGS sequence"/>
</dbReference>
<proteinExistence type="inferred from homology"/>
<reference evidence="8" key="1">
    <citation type="submission" date="2020-10" db="EMBL/GenBank/DDBJ databases">
        <title>Ca. Dormibacterota MAGs.</title>
        <authorList>
            <person name="Montgomery K."/>
        </authorList>
    </citation>
    <scope>NUCLEOTIDE SEQUENCE [LARGE SCALE GENOMIC DNA]</scope>
    <source>
        <strain evidence="8">SC8812_S17_10</strain>
    </source>
</reference>
<dbReference type="InterPro" id="IPR007341">
    <property type="entry name" value="Transgly_assoc"/>
</dbReference>
<dbReference type="Pfam" id="PF04226">
    <property type="entry name" value="Transgly_assoc"/>
    <property type="match status" value="1"/>
</dbReference>
<keyword evidence="5 7" id="KW-1133">Transmembrane helix</keyword>
<name>A0A934K1Q4_9BACT</name>
<keyword evidence="4 7" id="KW-0812">Transmembrane</keyword>
<organism evidence="8 9">
    <name type="scientific">Candidatus Nephthysia bennettiae</name>
    <dbReference type="NCBI Taxonomy" id="3127016"/>
    <lineage>
        <taxon>Bacteria</taxon>
        <taxon>Bacillati</taxon>
        <taxon>Candidatus Dormiibacterota</taxon>
        <taxon>Candidatus Dormibacteria</taxon>
        <taxon>Candidatus Dormibacterales</taxon>
        <taxon>Candidatus Dormibacteraceae</taxon>
        <taxon>Candidatus Nephthysia</taxon>
    </lineage>
</organism>
<gene>
    <name evidence="8" type="ORF">JF922_02300</name>
</gene>
<sequence length="85" mass="8780">MHLILFLIVGGIAGAIAGRLMSGHGYGIVVDVILGIVGGFVGGWLISTFLGIQTTGLIASFIVALIGACILVAILHLIKREPIRT</sequence>
<dbReference type="RefSeq" id="WP_338198735.1">
    <property type="nucleotide sequence ID" value="NZ_JAEKNR010000028.1"/>
</dbReference>
<dbReference type="GO" id="GO:0005886">
    <property type="term" value="C:plasma membrane"/>
    <property type="evidence" value="ECO:0007669"/>
    <property type="project" value="UniProtKB-SubCell"/>
</dbReference>